<dbReference type="Pfam" id="PF00534">
    <property type="entry name" value="Glycos_transf_1"/>
    <property type="match status" value="1"/>
</dbReference>
<dbReference type="CDD" id="cd03801">
    <property type="entry name" value="GT4_PimA-like"/>
    <property type="match status" value="1"/>
</dbReference>
<proteinExistence type="predicted"/>
<feature type="domain" description="Glycosyltransferase subfamily 4-like N-terminal" evidence="3">
    <location>
        <begin position="15"/>
        <end position="180"/>
    </location>
</feature>
<organism evidence="4 5">
    <name type="scientific">Hymenobacter crusticola</name>
    <dbReference type="NCBI Taxonomy" id="1770526"/>
    <lineage>
        <taxon>Bacteria</taxon>
        <taxon>Pseudomonadati</taxon>
        <taxon>Bacteroidota</taxon>
        <taxon>Cytophagia</taxon>
        <taxon>Cytophagales</taxon>
        <taxon>Hymenobacteraceae</taxon>
        <taxon>Hymenobacter</taxon>
    </lineage>
</organism>
<protein>
    <recommendedName>
        <fullName evidence="6">Glycosyltransferase subfamily 4-like N-terminal domain-containing protein</fullName>
    </recommendedName>
</protein>
<feature type="region of interest" description="Disordered" evidence="1">
    <location>
        <begin position="385"/>
        <end position="408"/>
    </location>
</feature>
<dbReference type="AlphaFoldDB" id="A0A243WJK6"/>
<evidence type="ECO:0000259" key="3">
    <source>
        <dbReference type="Pfam" id="PF13439"/>
    </source>
</evidence>
<dbReference type="Gene3D" id="3.40.50.2000">
    <property type="entry name" value="Glycogen Phosphorylase B"/>
    <property type="match status" value="2"/>
</dbReference>
<evidence type="ECO:0000313" key="4">
    <source>
        <dbReference type="EMBL" id="OUJ76075.1"/>
    </source>
</evidence>
<dbReference type="PANTHER" id="PTHR45947">
    <property type="entry name" value="SULFOQUINOVOSYL TRANSFERASE SQD2"/>
    <property type="match status" value="1"/>
</dbReference>
<sequence>MNILLTSLIVPSAPSGVRVHYERLASQLRTQGHTVTLVTQDSLRPVVRRVIGVFRRSLGVLFGKQIGIELTQAAEIFFAIDRSAQYDVVNAQDPCSGWAARLALRDQAPVVVTGHFNDHPAEELIHQQGFTGLTARFLHHWYNFLLGRTRFFIGVSDYVRRRSEPWLAPDARHTVVYNGLAMNQSPQAPAPTTPGLRQQFAGRPVILNVGQLEARKNQRYLVQAAAELKRQQTDFALVLVGQGEDETLLRQMIADADLGKHVFLLGYHRDIMTLLRSADLYVHAALRENCPLVLIEAMAAQCPAVALAVGGIPELLADTPDALVLPTAAPSVMAERLQILLSSATKRQELQQRQHNRGEKHFDASVMLRDTLAFFDLARRGASAKSQATTAPSLQPTYPGTLSTKERV</sequence>
<dbReference type="EMBL" id="MTSE01000001">
    <property type="protein sequence ID" value="OUJ76075.1"/>
    <property type="molecule type" value="Genomic_DNA"/>
</dbReference>
<name>A0A243WJK6_9BACT</name>
<dbReference type="InterPro" id="IPR028098">
    <property type="entry name" value="Glyco_trans_4-like_N"/>
</dbReference>
<evidence type="ECO:0000313" key="5">
    <source>
        <dbReference type="Proteomes" id="UP000194873"/>
    </source>
</evidence>
<dbReference type="Pfam" id="PF13439">
    <property type="entry name" value="Glyco_transf_4"/>
    <property type="match status" value="1"/>
</dbReference>
<keyword evidence="5" id="KW-1185">Reference proteome</keyword>
<evidence type="ECO:0008006" key="6">
    <source>
        <dbReference type="Google" id="ProtNLM"/>
    </source>
</evidence>
<evidence type="ECO:0000259" key="2">
    <source>
        <dbReference type="Pfam" id="PF00534"/>
    </source>
</evidence>
<evidence type="ECO:0000256" key="1">
    <source>
        <dbReference type="SAM" id="MobiDB-lite"/>
    </source>
</evidence>
<gene>
    <name evidence="4" type="ORF">BXP70_02015</name>
</gene>
<dbReference type="OrthoDB" id="9815550at2"/>
<accession>A0A243WJK6</accession>
<dbReference type="GO" id="GO:0016758">
    <property type="term" value="F:hexosyltransferase activity"/>
    <property type="evidence" value="ECO:0007669"/>
    <property type="project" value="TreeGrafter"/>
</dbReference>
<dbReference type="InterPro" id="IPR001296">
    <property type="entry name" value="Glyco_trans_1"/>
</dbReference>
<dbReference type="SUPFAM" id="SSF53756">
    <property type="entry name" value="UDP-Glycosyltransferase/glycogen phosphorylase"/>
    <property type="match status" value="1"/>
</dbReference>
<reference evidence="4 5" key="1">
    <citation type="submission" date="2017-01" db="EMBL/GenBank/DDBJ databases">
        <title>A new Hymenobacter.</title>
        <authorList>
            <person name="Liang Y."/>
            <person name="Feng F."/>
        </authorList>
    </citation>
    <scope>NUCLEOTIDE SEQUENCE [LARGE SCALE GENOMIC DNA]</scope>
    <source>
        <strain evidence="4">MIMBbqt21</strain>
    </source>
</reference>
<comment type="caution">
    <text evidence="4">The sequence shown here is derived from an EMBL/GenBank/DDBJ whole genome shotgun (WGS) entry which is preliminary data.</text>
</comment>
<dbReference type="InterPro" id="IPR050194">
    <property type="entry name" value="Glycosyltransferase_grp1"/>
</dbReference>
<feature type="domain" description="Glycosyl transferase family 1" evidence="2">
    <location>
        <begin position="202"/>
        <end position="354"/>
    </location>
</feature>
<dbReference type="Proteomes" id="UP000194873">
    <property type="component" value="Unassembled WGS sequence"/>
</dbReference>
<dbReference type="PANTHER" id="PTHR45947:SF3">
    <property type="entry name" value="SULFOQUINOVOSYL TRANSFERASE SQD2"/>
    <property type="match status" value="1"/>
</dbReference>
<dbReference type="RefSeq" id="WP_086592325.1">
    <property type="nucleotide sequence ID" value="NZ_MTSE01000001.1"/>
</dbReference>